<feature type="transmembrane region" description="Helical" evidence="1">
    <location>
        <begin position="76"/>
        <end position="93"/>
    </location>
</feature>
<keyword evidence="1" id="KW-0812">Transmembrane</keyword>
<dbReference type="EMBL" id="JAQIZT010000001">
    <property type="protein sequence ID" value="KAJ7013616.1"/>
    <property type="molecule type" value="Genomic_DNA"/>
</dbReference>
<accession>A0AAD6RRZ7</accession>
<gene>
    <name evidence="2" type="ORF">NC653_003310</name>
</gene>
<organism evidence="2 3">
    <name type="scientific">Populus alba x Populus x berolinensis</name>
    <dbReference type="NCBI Taxonomy" id="444605"/>
    <lineage>
        <taxon>Eukaryota</taxon>
        <taxon>Viridiplantae</taxon>
        <taxon>Streptophyta</taxon>
        <taxon>Embryophyta</taxon>
        <taxon>Tracheophyta</taxon>
        <taxon>Spermatophyta</taxon>
        <taxon>Magnoliopsida</taxon>
        <taxon>eudicotyledons</taxon>
        <taxon>Gunneridae</taxon>
        <taxon>Pentapetalae</taxon>
        <taxon>rosids</taxon>
        <taxon>fabids</taxon>
        <taxon>Malpighiales</taxon>
        <taxon>Salicaceae</taxon>
        <taxon>Saliceae</taxon>
        <taxon>Populus</taxon>
    </lineage>
</organism>
<evidence type="ECO:0000256" key="1">
    <source>
        <dbReference type="SAM" id="Phobius"/>
    </source>
</evidence>
<sequence>MGYLYTTTWLTKESLQWEHFCGLTSSKNRSLLLDLALCASLLARSEKRTPVAAFRCHSTTQNTPRRIMKTCLNRRLTFSWLPMAYLLMVTWTTRESL</sequence>
<reference evidence="2 3" key="1">
    <citation type="journal article" date="2023" name="Mol. Ecol. Resour.">
        <title>Chromosome-level genome assembly of a triploid poplar Populus alba 'Berolinensis'.</title>
        <authorList>
            <person name="Chen S."/>
            <person name="Yu Y."/>
            <person name="Wang X."/>
            <person name="Wang S."/>
            <person name="Zhang T."/>
            <person name="Zhou Y."/>
            <person name="He R."/>
            <person name="Meng N."/>
            <person name="Wang Y."/>
            <person name="Liu W."/>
            <person name="Liu Z."/>
            <person name="Liu J."/>
            <person name="Guo Q."/>
            <person name="Huang H."/>
            <person name="Sederoff R.R."/>
            <person name="Wang G."/>
            <person name="Qu G."/>
            <person name="Chen S."/>
        </authorList>
    </citation>
    <scope>NUCLEOTIDE SEQUENCE [LARGE SCALE GENOMIC DNA]</scope>
    <source>
        <strain evidence="2">SC-2020</strain>
    </source>
</reference>
<comment type="caution">
    <text evidence="2">The sequence shown here is derived from an EMBL/GenBank/DDBJ whole genome shotgun (WGS) entry which is preliminary data.</text>
</comment>
<keyword evidence="1" id="KW-0472">Membrane</keyword>
<name>A0AAD6RRZ7_9ROSI</name>
<evidence type="ECO:0000313" key="3">
    <source>
        <dbReference type="Proteomes" id="UP001164929"/>
    </source>
</evidence>
<keyword evidence="3" id="KW-1185">Reference proteome</keyword>
<protein>
    <submittedName>
        <fullName evidence="2">Uncharacterized protein</fullName>
    </submittedName>
</protein>
<keyword evidence="1" id="KW-1133">Transmembrane helix</keyword>
<dbReference type="Proteomes" id="UP001164929">
    <property type="component" value="Chromosome 1"/>
</dbReference>
<evidence type="ECO:0000313" key="2">
    <source>
        <dbReference type="EMBL" id="KAJ7013616.1"/>
    </source>
</evidence>
<dbReference type="AlphaFoldDB" id="A0AAD6RRZ7"/>
<proteinExistence type="predicted"/>